<dbReference type="WBParaSite" id="nRc.2.0.1.t31653-RA">
    <property type="protein sequence ID" value="nRc.2.0.1.t31653-RA"/>
    <property type="gene ID" value="nRc.2.0.1.g31653"/>
</dbReference>
<evidence type="ECO:0000313" key="3">
    <source>
        <dbReference type="WBParaSite" id="nRc.2.0.1.t31653-RA"/>
    </source>
</evidence>
<keyword evidence="1" id="KW-1133">Transmembrane helix</keyword>
<organism evidence="2 3">
    <name type="scientific">Romanomermis culicivorax</name>
    <name type="common">Nematode worm</name>
    <dbReference type="NCBI Taxonomy" id="13658"/>
    <lineage>
        <taxon>Eukaryota</taxon>
        <taxon>Metazoa</taxon>
        <taxon>Ecdysozoa</taxon>
        <taxon>Nematoda</taxon>
        <taxon>Enoplea</taxon>
        <taxon>Dorylaimia</taxon>
        <taxon>Mermithida</taxon>
        <taxon>Mermithoidea</taxon>
        <taxon>Mermithidae</taxon>
        <taxon>Romanomermis</taxon>
    </lineage>
</organism>
<evidence type="ECO:0000256" key="1">
    <source>
        <dbReference type="SAM" id="Phobius"/>
    </source>
</evidence>
<protein>
    <submittedName>
        <fullName evidence="3">Uncharacterized protein</fullName>
    </submittedName>
</protein>
<dbReference type="AlphaFoldDB" id="A0A915K1D7"/>
<proteinExistence type="predicted"/>
<keyword evidence="2" id="KW-1185">Reference proteome</keyword>
<sequence>MESLEQNVRKNAEAVLCYHSDEKYFFSARYACEHIHCIHPLQSNQENPRFPQFELWEERLTNGSVIISSTETTDEIVNVVEKLTKILTKEHVRESLSIEPRAAEVALSKLNKLALLSICDIVMILKYFILVSVMLNSYKLEALGISVEGSGCNVQQTKLP</sequence>
<keyword evidence="1" id="KW-0812">Transmembrane</keyword>
<keyword evidence="1" id="KW-0472">Membrane</keyword>
<dbReference type="Proteomes" id="UP000887565">
    <property type="component" value="Unplaced"/>
</dbReference>
<feature type="transmembrane region" description="Helical" evidence="1">
    <location>
        <begin position="113"/>
        <end position="135"/>
    </location>
</feature>
<reference evidence="3" key="1">
    <citation type="submission" date="2022-11" db="UniProtKB">
        <authorList>
            <consortium name="WormBaseParasite"/>
        </authorList>
    </citation>
    <scope>IDENTIFICATION</scope>
</reference>
<evidence type="ECO:0000313" key="2">
    <source>
        <dbReference type="Proteomes" id="UP000887565"/>
    </source>
</evidence>
<name>A0A915K1D7_ROMCU</name>
<accession>A0A915K1D7</accession>